<dbReference type="NCBIfam" id="TIGR00383">
    <property type="entry name" value="corA"/>
    <property type="match status" value="1"/>
</dbReference>
<dbReference type="SUPFAM" id="SSF144083">
    <property type="entry name" value="Magnesium transport protein CorA, transmembrane region"/>
    <property type="match status" value="1"/>
</dbReference>
<keyword evidence="8" id="KW-0460">Magnesium</keyword>
<evidence type="ECO:0000256" key="4">
    <source>
        <dbReference type="ARBA" id="ARBA00022475"/>
    </source>
</evidence>
<reference evidence="9 10" key="1">
    <citation type="submission" date="2022-03" db="EMBL/GenBank/DDBJ databases">
        <title>Parabacteroides sp. nov. isolated from swine feces.</title>
        <authorList>
            <person name="Bak J.E."/>
        </authorList>
    </citation>
    <scope>NUCLEOTIDE SEQUENCE [LARGE SCALE GENOMIC DNA]</scope>
    <source>
        <strain evidence="9 10">AGMB00274</strain>
    </source>
</reference>
<keyword evidence="5 8" id="KW-0812">Transmembrane</keyword>
<evidence type="ECO:0000256" key="8">
    <source>
        <dbReference type="RuleBase" id="RU362010"/>
    </source>
</evidence>
<dbReference type="InterPro" id="IPR045863">
    <property type="entry name" value="CorA_TM1_TM2"/>
</dbReference>
<dbReference type="Gene3D" id="3.30.460.20">
    <property type="entry name" value="CorA soluble domain-like"/>
    <property type="match status" value="1"/>
</dbReference>
<dbReference type="PANTHER" id="PTHR46494:SF1">
    <property type="entry name" value="CORA FAMILY METAL ION TRANSPORTER (EUROFUNG)"/>
    <property type="match status" value="1"/>
</dbReference>
<keyword evidence="10" id="KW-1185">Reference proteome</keyword>
<dbReference type="PANTHER" id="PTHR46494">
    <property type="entry name" value="CORA FAMILY METAL ION TRANSPORTER (EUROFUNG)"/>
    <property type="match status" value="1"/>
</dbReference>
<keyword evidence="4 8" id="KW-1003">Cell membrane</keyword>
<dbReference type="InterPro" id="IPR045861">
    <property type="entry name" value="CorA_cytoplasmic_dom"/>
</dbReference>
<accession>A0ABT0C302</accession>
<dbReference type="EMBL" id="JAKZMM010000032">
    <property type="protein sequence ID" value="MCJ2381377.1"/>
    <property type="molecule type" value="Genomic_DNA"/>
</dbReference>
<evidence type="ECO:0000256" key="3">
    <source>
        <dbReference type="ARBA" id="ARBA00022448"/>
    </source>
</evidence>
<comment type="similarity">
    <text evidence="2 8">Belongs to the CorA metal ion transporter (MIT) (TC 1.A.35) family.</text>
</comment>
<keyword evidence="7 8" id="KW-0472">Membrane</keyword>
<feature type="transmembrane region" description="Helical" evidence="8">
    <location>
        <begin position="333"/>
        <end position="353"/>
    </location>
</feature>
<evidence type="ECO:0000256" key="5">
    <source>
        <dbReference type="ARBA" id="ARBA00022692"/>
    </source>
</evidence>
<evidence type="ECO:0000256" key="6">
    <source>
        <dbReference type="ARBA" id="ARBA00022989"/>
    </source>
</evidence>
<dbReference type="SUPFAM" id="SSF143865">
    <property type="entry name" value="CorA soluble domain-like"/>
    <property type="match status" value="1"/>
</dbReference>
<gene>
    <name evidence="8 9" type="primary">corA</name>
    <name evidence="9" type="ORF">MUN53_12285</name>
</gene>
<keyword evidence="8" id="KW-0406">Ion transport</keyword>
<dbReference type="InterPro" id="IPR002523">
    <property type="entry name" value="MgTranspt_CorA/ZnTranspt_ZntB"/>
</dbReference>
<keyword evidence="3 8" id="KW-0813">Transport</keyword>
<evidence type="ECO:0000313" key="10">
    <source>
        <dbReference type="Proteomes" id="UP001165444"/>
    </source>
</evidence>
<organism evidence="9 10">
    <name type="scientific">Parabacteroides faecalis</name>
    <dbReference type="NCBI Taxonomy" id="2924040"/>
    <lineage>
        <taxon>Bacteria</taxon>
        <taxon>Pseudomonadati</taxon>
        <taxon>Bacteroidota</taxon>
        <taxon>Bacteroidia</taxon>
        <taxon>Bacteroidales</taxon>
        <taxon>Tannerellaceae</taxon>
        <taxon>Parabacteroides</taxon>
    </lineage>
</organism>
<dbReference type="Pfam" id="PF01544">
    <property type="entry name" value="CorA"/>
    <property type="match status" value="1"/>
</dbReference>
<keyword evidence="6 8" id="KW-1133">Transmembrane helix</keyword>
<dbReference type="Proteomes" id="UP001165444">
    <property type="component" value="Unassembled WGS sequence"/>
</dbReference>
<dbReference type="RefSeq" id="WP_243325715.1">
    <property type="nucleotide sequence ID" value="NZ_JAKZMM010000032.1"/>
</dbReference>
<evidence type="ECO:0000256" key="2">
    <source>
        <dbReference type="ARBA" id="ARBA00009765"/>
    </source>
</evidence>
<sequence>MNRKELASRKQRRSANRRLAEHYKYVGEQVLKTSINLISYNKQTVKKQVISPRQVSFQKLCHSADTHWLEINGLADADIITQIVKDFGLHNIDAKDILTPQHVAKVEMYGNRTLIILNACYYDESTELHTEHICLLVADNTIVTFKEGDSYSIFEGVKKAIDENLLDIRANGASQLLIHLLNAITSSLVETASQTEEMLEDIEELLLDIHNIPANTGQLIQERRKESITIRKNAQPLKEQFIKLSKNPALISAELLPLFNDIYDQILFTLQTTESCREIISSLVDLYISNNDLRMNAIMKRLTVVSTIFIPLTFLAGVWGMNFQFMPELGWKYGYLFAWLLMLLAGLISWLYLRRKDWN</sequence>
<dbReference type="InterPro" id="IPR004488">
    <property type="entry name" value="Mg/Co-transport_prot_CorA"/>
</dbReference>
<protein>
    <recommendedName>
        <fullName evidence="8">Magnesium transport protein CorA</fullName>
    </recommendedName>
</protein>
<evidence type="ECO:0000256" key="1">
    <source>
        <dbReference type="ARBA" id="ARBA00004651"/>
    </source>
</evidence>
<proteinExistence type="inferred from homology"/>
<evidence type="ECO:0000313" key="9">
    <source>
        <dbReference type="EMBL" id="MCJ2381377.1"/>
    </source>
</evidence>
<comment type="function">
    <text evidence="8">Mediates influx of magnesium ions.</text>
</comment>
<dbReference type="Gene3D" id="1.20.58.340">
    <property type="entry name" value="Magnesium transport protein CorA, transmembrane region"/>
    <property type="match status" value="2"/>
</dbReference>
<name>A0ABT0C302_9BACT</name>
<comment type="caution">
    <text evidence="9">The sequence shown here is derived from an EMBL/GenBank/DDBJ whole genome shotgun (WGS) entry which is preliminary data.</text>
</comment>
<comment type="subcellular location">
    <subcellularLocation>
        <location evidence="1">Cell membrane</location>
        <topology evidence="1">Multi-pass membrane protein</topology>
    </subcellularLocation>
    <subcellularLocation>
        <location evidence="8">Membrane</location>
        <topology evidence="8">Multi-pass membrane protein</topology>
    </subcellularLocation>
</comment>
<dbReference type="CDD" id="cd12828">
    <property type="entry name" value="TmCorA-like_1"/>
    <property type="match status" value="1"/>
</dbReference>
<evidence type="ECO:0000256" key="7">
    <source>
        <dbReference type="ARBA" id="ARBA00023136"/>
    </source>
</evidence>
<feature type="transmembrane region" description="Helical" evidence="8">
    <location>
        <begin position="302"/>
        <end position="321"/>
    </location>
</feature>